<comment type="caution">
    <text evidence="4">The sequence shown here is derived from an EMBL/GenBank/DDBJ whole genome shotgun (WGS) entry which is preliminary data.</text>
</comment>
<keyword evidence="5" id="KW-1185">Reference proteome</keyword>
<dbReference type="Pfam" id="PF18915">
    <property type="entry name" value="DUF5667"/>
    <property type="match status" value="1"/>
</dbReference>
<feature type="compositionally biased region" description="Basic residues" evidence="1">
    <location>
        <begin position="96"/>
        <end position="111"/>
    </location>
</feature>
<feature type="compositionally biased region" description="Low complexity" evidence="1">
    <location>
        <begin position="320"/>
        <end position="343"/>
    </location>
</feature>
<proteinExistence type="predicted"/>
<keyword evidence="2" id="KW-1133">Transmembrane helix</keyword>
<dbReference type="EMBL" id="JAATEN010000030">
    <property type="protein sequence ID" value="NJQ03793.1"/>
    <property type="molecule type" value="Genomic_DNA"/>
</dbReference>
<feature type="compositionally biased region" description="Low complexity" evidence="1">
    <location>
        <begin position="382"/>
        <end position="396"/>
    </location>
</feature>
<dbReference type="InterPro" id="IPR043725">
    <property type="entry name" value="DUF5667"/>
</dbReference>
<sequence length="396" mass="40755">MIRSAPAHRRANAFAEALDERRPEPPEDDAELGRMLSVAAGLGELPAPRLDPGVRTVQRAQLVAAVESMFAGGAPAGEEGAAARPMPGQRSGRAGAHARRARAQGRLRPRSRWSQGLAAGGLTVGVAAGAFGGVAAASSDALPGDSLYGLKRGMEDLRRGLADDDREAGMLYLDQAATRMHEASRLMERGRAGELDEDSVGEVRRALSGMRHDASEGHRLLSSAYQRNGSLAPIEALDSFSRAHREGWQSLSGRLPAQLIDVRDEVTAVMDAIEHEVGPLKALLPDDPSAGIPGLRQPSGRYAPSGPGSGTGEPAPPGAAPSESVPGGSEPQPSGSASGPEGESPGGTGSPLDPSGTGSPSLPPGGEATPQPPEITLPPLFPGLLPDFGFDPDARN</sequence>
<feature type="region of interest" description="Disordered" evidence="1">
    <location>
        <begin position="76"/>
        <end position="111"/>
    </location>
</feature>
<feature type="region of interest" description="Disordered" evidence="1">
    <location>
        <begin position="1"/>
        <end position="30"/>
    </location>
</feature>
<name>A0ABX1C5E3_9ACTN</name>
<feature type="region of interest" description="Disordered" evidence="1">
    <location>
        <begin position="281"/>
        <end position="396"/>
    </location>
</feature>
<evidence type="ECO:0000313" key="4">
    <source>
        <dbReference type="EMBL" id="NJQ03793.1"/>
    </source>
</evidence>
<evidence type="ECO:0000313" key="5">
    <source>
        <dbReference type="Proteomes" id="UP000695264"/>
    </source>
</evidence>
<reference evidence="4 5" key="1">
    <citation type="submission" date="2020-03" db="EMBL/GenBank/DDBJ databases">
        <title>WGS of actinomycetes isolated from Thailand.</title>
        <authorList>
            <person name="Thawai C."/>
        </authorList>
    </citation>
    <scope>NUCLEOTIDE SEQUENCE [LARGE SCALE GENOMIC DNA]</scope>
    <source>
        <strain evidence="4 5">PLAI 1-29</strain>
    </source>
</reference>
<feature type="compositionally biased region" description="Low complexity" evidence="1">
    <location>
        <begin position="350"/>
        <end position="366"/>
    </location>
</feature>
<feature type="domain" description="DUF5667" evidence="3">
    <location>
        <begin position="141"/>
        <end position="228"/>
    </location>
</feature>
<accession>A0ABX1C5E3</accession>
<evidence type="ECO:0000259" key="3">
    <source>
        <dbReference type="Pfam" id="PF18915"/>
    </source>
</evidence>
<feature type="compositionally biased region" description="Low complexity" evidence="1">
    <location>
        <begin position="76"/>
        <end position="95"/>
    </location>
</feature>
<feature type="compositionally biased region" description="Pro residues" evidence="1">
    <location>
        <begin position="370"/>
        <end position="381"/>
    </location>
</feature>
<evidence type="ECO:0000256" key="2">
    <source>
        <dbReference type="SAM" id="Phobius"/>
    </source>
</evidence>
<feature type="transmembrane region" description="Helical" evidence="2">
    <location>
        <begin position="116"/>
        <end position="137"/>
    </location>
</feature>
<evidence type="ECO:0000256" key="1">
    <source>
        <dbReference type="SAM" id="MobiDB-lite"/>
    </source>
</evidence>
<keyword evidence="2" id="KW-0472">Membrane</keyword>
<dbReference type="RefSeq" id="WP_168104409.1">
    <property type="nucleotide sequence ID" value="NZ_JAATEN010000030.1"/>
</dbReference>
<organism evidence="4 5">
    <name type="scientific">Streptomyces zingiberis</name>
    <dbReference type="NCBI Taxonomy" id="2053010"/>
    <lineage>
        <taxon>Bacteria</taxon>
        <taxon>Bacillati</taxon>
        <taxon>Actinomycetota</taxon>
        <taxon>Actinomycetes</taxon>
        <taxon>Kitasatosporales</taxon>
        <taxon>Streptomycetaceae</taxon>
        <taxon>Streptomyces</taxon>
    </lineage>
</organism>
<protein>
    <recommendedName>
        <fullName evidence="3">DUF5667 domain-containing protein</fullName>
    </recommendedName>
</protein>
<gene>
    <name evidence="4" type="ORF">HCK00_25575</name>
</gene>
<dbReference type="Proteomes" id="UP000695264">
    <property type="component" value="Unassembled WGS sequence"/>
</dbReference>
<feature type="compositionally biased region" description="Basic residues" evidence="1">
    <location>
        <begin position="1"/>
        <end position="11"/>
    </location>
</feature>
<keyword evidence="2" id="KW-0812">Transmembrane</keyword>